<keyword evidence="3" id="KW-0862">Zinc</keyword>
<name>G0MUL8_CAEBE</name>
<dbReference type="HOGENOM" id="CLU_093265_0_0_1"/>
<dbReference type="STRING" id="135651.G0MUL8"/>
<dbReference type="Pfam" id="PF13445">
    <property type="entry name" value="zf-RING_UBOX"/>
    <property type="match status" value="1"/>
</dbReference>
<dbReference type="InterPro" id="IPR052667">
    <property type="entry name" value="E3_ubiquitin-ligase_RING"/>
</dbReference>
<dbReference type="SUPFAM" id="SSF57850">
    <property type="entry name" value="RING/U-box"/>
    <property type="match status" value="1"/>
</dbReference>
<dbReference type="OrthoDB" id="5874122at2759"/>
<keyword evidence="1" id="KW-0479">Metal-binding</keyword>
<gene>
    <name evidence="6" type="ORF">CAEBREN_07428</name>
</gene>
<protein>
    <recommendedName>
        <fullName evidence="5">RING-type domain-containing protein</fullName>
    </recommendedName>
</protein>
<dbReference type="InterPro" id="IPR017907">
    <property type="entry name" value="Znf_RING_CS"/>
</dbReference>
<accession>G0MUL8</accession>
<keyword evidence="7" id="KW-1185">Reference proteome</keyword>
<dbReference type="GO" id="GO:0008270">
    <property type="term" value="F:zinc ion binding"/>
    <property type="evidence" value="ECO:0007669"/>
    <property type="project" value="UniProtKB-KW"/>
</dbReference>
<evidence type="ECO:0000313" key="6">
    <source>
        <dbReference type="EMBL" id="EGT44228.1"/>
    </source>
</evidence>
<dbReference type="Gene3D" id="3.30.40.10">
    <property type="entry name" value="Zinc/RING finger domain, C3HC4 (zinc finger)"/>
    <property type="match status" value="1"/>
</dbReference>
<evidence type="ECO:0000256" key="3">
    <source>
        <dbReference type="ARBA" id="ARBA00022833"/>
    </source>
</evidence>
<dbReference type="AlphaFoldDB" id="G0MUL8"/>
<dbReference type="SMART" id="SM00184">
    <property type="entry name" value="RING"/>
    <property type="match status" value="1"/>
</dbReference>
<dbReference type="PROSITE" id="PS00518">
    <property type="entry name" value="ZF_RING_1"/>
    <property type="match status" value="1"/>
</dbReference>
<dbReference type="eggNOG" id="KOG4185">
    <property type="taxonomic scope" value="Eukaryota"/>
</dbReference>
<evidence type="ECO:0000256" key="2">
    <source>
        <dbReference type="ARBA" id="ARBA00022771"/>
    </source>
</evidence>
<feature type="domain" description="RING-type" evidence="5">
    <location>
        <begin position="134"/>
        <end position="184"/>
    </location>
</feature>
<sequence>MMRRKNHFAFKRKASRLLIQKNKEIRHLKTRLETEKRNQKIQHLQKQRREAELIQQGEEYKKQLLEAHQLKIKQGDEAIDRISHNFLESWNKAQEHIKIEYERLVDQRYKFSDAKREKLLEVMKKNGRFPWQYCPICYEKYTERDDVRTPRVLACGHTICEDCASKMVVSTGTHTKGVQCPFDRKVGNEFLQKNQEKYKLPLNYVVLDMCL</sequence>
<organism evidence="7">
    <name type="scientific">Caenorhabditis brenneri</name>
    <name type="common">Nematode worm</name>
    <dbReference type="NCBI Taxonomy" id="135651"/>
    <lineage>
        <taxon>Eukaryota</taxon>
        <taxon>Metazoa</taxon>
        <taxon>Ecdysozoa</taxon>
        <taxon>Nematoda</taxon>
        <taxon>Chromadorea</taxon>
        <taxon>Rhabditida</taxon>
        <taxon>Rhabditina</taxon>
        <taxon>Rhabditomorpha</taxon>
        <taxon>Rhabditoidea</taxon>
        <taxon>Rhabditidae</taxon>
        <taxon>Peloderinae</taxon>
        <taxon>Caenorhabditis</taxon>
    </lineage>
</organism>
<keyword evidence="2 4" id="KW-0863">Zinc-finger</keyword>
<proteinExistence type="predicted"/>
<dbReference type="InParanoid" id="G0MUL8"/>
<reference evidence="7" key="1">
    <citation type="submission" date="2011-07" db="EMBL/GenBank/DDBJ databases">
        <authorList>
            <consortium name="Caenorhabditis brenneri Sequencing and Analysis Consortium"/>
            <person name="Wilson R.K."/>
        </authorList>
    </citation>
    <scope>NUCLEOTIDE SEQUENCE [LARGE SCALE GENOMIC DNA]</scope>
    <source>
        <strain evidence="7">PB2801</strain>
    </source>
</reference>
<evidence type="ECO:0000313" key="7">
    <source>
        <dbReference type="Proteomes" id="UP000008068"/>
    </source>
</evidence>
<evidence type="ECO:0000256" key="4">
    <source>
        <dbReference type="PROSITE-ProRule" id="PRU00175"/>
    </source>
</evidence>
<dbReference type="Proteomes" id="UP000008068">
    <property type="component" value="Unassembled WGS sequence"/>
</dbReference>
<dbReference type="PANTHER" id="PTHR47156:SF10">
    <property type="entry name" value="E3 UBIQUITIN-PROTEIN LIGASE TRIM-21-RELATED"/>
    <property type="match status" value="1"/>
</dbReference>
<dbReference type="EMBL" id="GL379812">
    <property type="protein sequence ID" value="EGT44228.1"/>
    <property type="molecule type" value="Genomic_DNA"/>
</dbReference>
<dbReference type="PANTHER" id="PTHR47156">
    <property type="entry name" value="PROTEIN CBG20824"/>
    <property type="match status" value="1"/>
</dbReference>
<evidence type="ECO:0000256" key="1">
    <source>
        <dbReference type="ARBA" id="ARBA00022723"/>
    </source>
</evidence>
<evidence type="ECO:0000259" key="5">
    <source>
        <dbReference type="PROSITE" id="PS50089"/>
    </source>
</evidence>
<dbReference type="PROSITE" id="PS50089">
    <property type="entry name" value="ZF_RING_2"/>
    <property type="match status" value="1"/>
</dbReference>
<dbReference type="InterPro" id="IPR001841">
    <property type="entry name" value="Znf_RING"/>
</dbReference>
<dbReference type="InterPro" id="IPR013083">
    <property type="entry name" value="Znf_RING/FYVE/PHD"/>
</dbReference>
<dbReference type="InterPro" id="IPR027370">
    <property type="entry name" value="Znf-RING_euk"/>
</dbReference>